<organism evidence="4 5">
    <name type="scientific">Nasonia vitripennis</name>
    <name type="common">Parasitic wasp</name>
    <dbReference type="NCBI Taxonomy" id="7425"/>
    <lineage>
        <taxon>Eukaryota</taxon>
        <taxon>Metazoa</taxon>
        <taxon>Ecdysozoa</taxon>
        <taxon>Arthropoda</taxon>
        <taxon>Hexapoda</taxon>
        <taxon>Insecta</taxon>
        <taxon>Pterygota</taxon>
        <taxon>Neoptera</taxon>
        <taxon>Endopterygota</taxon>
        <taxon>Hymenoptera</taxon>
        <taxon>Apocrita</taxon>
        <taxon>Proctotrupomorpha</taxon>
        <taxon>Chalcidoidea</taxon>
        <taxon>Pteromalidae</taxon>
        <taxon>Pteromalinae</taxon>
        <taxon>Nasonia</taxon>
    </lineage>
</organism>
<feature type="repeat" description="ANK" evidence="3">
    <location>
        <begin position="174"/>
        <end position="206"/>
    </location>
</feature>
<dbReference type="GO" id="GO:0071356">
    <property type="term" value="P:cellular response to tumor necrosis factor"/>
    <property type="evidence" value="ECO:0007669"/>
    <property type="project" value="TreeGrafter"/>
</dbReference>
<keyword evidence="1" id="KW-0677">Repeat</keyword>
<feature type="repeat" description="ANK" evidence="3">
    <location>
        <begin position="207"/>
        <end position="229"/>
    </location>
</feature>
<dbReference type="InterPro" id="IPR051070">
    <property type="entry name" value="NF-kappa-B_inhibitor"/>
</dbReference>
<dbReference type="PROSITE" id="PS50297">
    <property type="entry name" value="ANK_REP_REGION"/>
    <property type="match status" value="4"/>
</dbReference>
<dbReference type="InterPro" id="IPR036770">
    <property type="entry name" value="Ankyrin_rpt-contain_sf"/>
</dbReference>
<dbReference type="InParanoid" id="A0A7M7LJ91"/>
<evidence type="ECO:0000256" key="2">
    <source>
        <dbReference type="ARBA" id="ARBA00023043"/>
    </source>
</evidence>
<evidence type="ECO:0000256" key="3">
    <source>
        <dbReference type="PROSITE-ProRule" id="PRU00023"/>
    </source>
</evidence>
<feature type="repeat" description="ANK" evidence="3">
    <location>
        <begin position="290"/>
        <end position="323"/>
    </location>
</feature>
<dbReference type="KEGG" id="nvi:100119352"/>
<evidence type="ECO:0000313" key="4">
    <source>
        <dbReference type="EnsemblMetazoa" id="XP_001603141"/>
    </source>
</evidence>
<dbReference type="PANTHER" id="PTHR46680:SF3">
    <property type="entry name" value="NF-KAPPA-B INHIBITOR CACTUS"/>
    <property type="match status" value="1"/>
</dbReference>
<dbReference type="Pfam" id="PF12796">
    <property type="entry name" value="Ank_2"/>
    <property type="match status" value="1"/>
</dbReference>
<dbReference type="GO" id="GO:0005829">
    <property type="term" value="C:cytosol"/>
    <property type="evidence" value="ECO:0007669"/>
    <property type="project" value="TreeGrafter"/>
</dbReference>
<dbReference type="SUPFAM" id="SSF48403">
    <property type="entry name" value="Ankyrin repeat"/>
    <property type="match status" value="1"/>
</dbReference>
<dbReference type="OrthoDB" id="20727at2759"/>
<dbReference type="SMART" id="SM00248">
    <property type="entry name" value="ANK"/>
    <property type="match status" value="6"/>
</dbReference>
<evidence type="ECO:0008006" key="6">
    <source>
        <dbReference type="Google" id="ProtNLM"/>
    </source>
</evidence>
<dbReference type="InterPro" id="IPR002110">
    <property type="entry name" value="Ankyrin_rpt"/>
</dbReference>
<dbReference type="SMR" id="A0A7M7LJ91"/>
<protein>
    <recommendedName>
        <fullName evidence="6">Cactus</fullName>
    </recommendedName>
</protein>
<dbReference type="PANTHER" id="PTHR46680">
    <property type="entry name" value="NF-KAPPA-B INHIBITOR ALPHA"/>
    <property type="match status" value="1"/>
</dbReference>
<evidence type="ECO:0000256" key="1">
    <source>
        <dbReference type="ARBA" id="ARBA00022737"/>
    </source>
</evidence>
<name>A0A7M7LJ91_NASVI</name>
<gene>
    <name evidence="4" type="primary">100119352</name>
</gene>
<dbReference type="EnsemblMetazoa" id="XM_001603091">
    <property type="protein sequence ID" value="XP_001603141"/>
    <property type="gene ID" value="LOC100119352"/>
</dbReference>
<reference evidence="4" key="1">
    <citation type="submission" date="2021-01" db="UniProtKB">
        <authorList>
            <consortium name="EnsemblMetazoa"/>
        </authorList>
    </citation>
    <scope>IDENTIFICATION</scope>
</reference>
<dbReference type="Pfam" id="PF13606">
    <property type="entry name" value="Ank_3"/>
    <property type="match status" value="1"/>
</dbReference>
<proteinExistence type="predicted"/>
<dbReference type="OMA" id="PWELYFQ"/>
<dbReference type="Gene3D" id="1.25.40.20">
    <property type="entry name" value="Ankyrin repeat-containing domain"/>
    <property type="match status" value="1"/>
</dbReference>
<dbReference type="Proteomes" id="UP000002358">
    <property type="component" value="Chromosome 4"/>
</dbReference>
<keyword evidence="2 3" id="KW-0040">ANK repeat</keyword>
<sequence length="368" mass="40150">MWKQPAQEFSECFDSIDKCGQESTGDSGFLSNTNSASYTYSSELSSNSIVEDSQPVPVQSPKEMDSGIDFGLSDSFNQLSLKQMSLTAMDNNKVYLEPVMESTLVSIDSGRVSMTTSNGKAEEVCQEPWQLYYTQNDDGDTLLHTAIIQGYFEATLSLINIAPHPCLFDIVNDEAQTALHLAVLTKQPKIARRLVLAGADLSIRNHQGNTALHLACISGDLECAKALTEPIAAAEKNLLSKRLPVIPQNLEQQNYHGQSCLHIAAARGHVDLVRHLVHLGSDLEAQESLAGRTALHLALEHGQLELFLCLIQEYGPHLDAATYSGCTAYQLASCIDERLASELVSRGATPVHQEFREMPGFSVSVARA</sequence>
<accession>A0A7M7LJ91</accession>
<dbReference type="PROSITE" id="PS50088">
    <property type="entry name" value="ANK_REPEAT"/>
    <property type="match status" value="4"/>
</dbReference>
<keyword evidence="5" id="KW-1185">Reference proteome</keyword>
<evidence type="ECO:0000313" key="5">
    <source>
        <dbReference type="Proteomes" id="UP000002358"/>
    </source>
</evidence>
<dbReference type="AlphaFoldDB" id="A0A7M7LJ91"/>
<dbReference type="GO" id="GO:0051059">
    <property type="term" value="F:NF-kappaB binding"/>
    <property type="evidence" value="ECO:0007669"/>
    <property type="project" value="TreeGrafter"/>
</dbReference>
<feature type="repeat" description="ANK" evidence="3">
    <location>
        <begin position="256"/>
        <end position="288"/>
    </location>
</feature>